<dbReference type="Proteomes" id="UP001164286">
    <property type="component" value="Unassembled WGS sequence"/>
</dbReference>
<feature type="compositionally biased region" description="Polar residues" evidence="1">
    <location>
        <begin position="196"/>
        <end position="218"/>
    </location>
</feature>
<feature type="compositionally biased region" description="Polar residues" evidence="1">
    <location>
        <begin position="122"/>
        <end position="135"/>
    </location>
</feature>
<dbReference type="PANTHER" id="PTHR38645">
    <property type="entry name" value="CHROMOSOME 9, WHOLE GENOME SHOTGUN SEQUENCE"/>
    <property type="match status" value="1"/>
</dbReference>
<organism evidence="2 3">
    <name type="scientific">Dioszegia hungarica</name>
    <dbReference type="NCBI Taxonomy" id="4972"/>
    <lineage>
        <taxon>Eukaryota</taxon>
        <taxon>Fungi</taxon>
        <taxon>Dikarya</taxon>
        <taxon>Basidiomycota</taxon>
        <taxon>Agaricomycotina</taxon>
        <taxon>Tremellomycetes</taxon>
        <taxon>Tremellales</taxon>
        <taxon>Bulleribasidiaceae</taxon>
        <taxon>Dioszegia</taxon>
    </lineage>
</organism>
<proteinExistence type="predicted"/>
<sequence length="382" mass="39984">MDLSALGSTLPAGLADAEREMGDKFRASALSITNLYKSSLGYTKQAYQVGYSACIADVLSTVQSSIGAGQDATQTLSRLMDWAEARETAMAAFAAEDGDDAPLNTPGQTPAQPHPHRRAAHTRNQIHLQAATRPSSAPIPDSYYQHRTPHVHPSSDNTPGPSRQPMRGVQQGAREGGDNIRMETGQSGGDPDRTFVQGSTPSAEATPASGSRSMQSETGAGPGGMPSSSPTVSIRPVGGNGRISRSPLRYRHDASSAPTSFTLPSVPFAPSLPPNLTHPSSASTLLPVPPMTTTSIPIGVGSKRPITAVHLDADLDVPMTDDGMPSGASSGVSRGGRSSKRRNVDRREGRDVDGSGTSENAGREKEREERKRGRKGKDTGGG</sequence>
<dbReference type="RefSeq" id="XP_052945160.1">
    <property type="nucleotide sequence ID" value="XM_053088586.1"/>
</dbReference>
<dbReference type="AlphaFoldDB" id="A0AA38LU91"/>
<dbReference type="EMBL" id="JAKWFO010000005">
    <property type="protein sequence ID" value="KAI9635383.1"/>
    <property type="molecule type" value="Genomic_DNA"/>
</dbReference>
<evidence type="ECO:0000256" key="1">
    <source>
        <dbReference type="SAM" id="MobiDB-lite"/>
    </source>
</evidence>
<dbReference type="GeneID" id="77727791"/>
<feature type="region of interest" description="Disordered" evidence="1">
    <location>
        <begin position="97"/>
        <end position="265"/>
    </location>
</feature>
<keyword evidence="3" id="KW-1185">Reference proteome</keyword>
<reference evidence="2" key="1">
    <citation type="journal article" date="2022" name="G3 (Bethesda)">
        <title>High quality genome of the basidiomycete yeast Dioszegia hungarica PDD-24b-2 isolated from cloud water.</title>
        <authorList>
            <person name="Jarrige D."/>
            <person name="Haridas S."/>
            <person name="Bleykasten-Grosshans C."/>
            <person name="Joly M."/>
            <person name="Nadalig T."/>
            <person name="Sancelme M."/>
            <person name="Vuilleumier S."/>
            <person name="Grigoriev I.V."/>
            <person name="Amato P."/>
            <person name="Bringel F."/>
        </authorList>
    </citation>
    <scope>NUCLEOTIDE SEQUENCE</scope>
    <source>
        <strain evidence="2">PDD-24b-2</strain>
    </source>
</reference>
<name>A0AA38LU91_9TREE</name>
<comment type="caution">
    <text evidence="2">The sequence shown here is derived from an EMBL/GenBank/DDBJ whole genome shotgun (WGS) entry which is preliminary data.</text>
</comment>
<feature type="region of interest" description="Disordered" evidence="1">
    <location>
        <begin position="317"/>
        <end position="382"/>
    </location>
</feature>
<evidence type="ECO:0000313" key="2">
    <source>
        <dbReference type="EMBL" id="KAI9635383.1"/>
    </source>
</evidence>
<gene>
    <name evidence="2" type="ORF">MKK02DRAFT_32825</name>
</gene>
<protein>
    <submittedName>
        <fullName evidence="2">Uncharacterized protein</fullName>
    </submittedName>
</protein>
<feature type="compositionally biased region" description="Basic and acidic residues" evidence="1">
    <location>
        <begin position="361"/>
        <end position="371"/>
    </location>
</feature>
<evidence type="ECO:0000313" key="3">
    <source>
        <dbReference type="Proteomes" id="UP001164286"/>
    </source>
</evidence>
<dbReference type="PANTHER" id="PTHR38645:SF1">
    <property type="entry name" value="YALI0F12243P"/>
    <property type="match status" value="1"/>
</dbReference>
<feature type="compositionally biased region" description="Low complexity" evidence="1">
    <location>
        <begin position="326"/>
        <end position="336"/>
    </location>
</feature>
<accession>A0AA38LU91</accession>